<evidence type="ECO:0000313" key="2">
    <source>
        <dbReference type="Proteomes" id="UP000887013"/>
    </source>
</evidence>
<reference evidence="1" key="1">
    <citation type="submission" date="2020-08" db="EMBL/GenBank/DDBJ databases">
        <title>Multicomponent nature underlies the extraordinary mechanical properties of spider dragline silk.</title>
        <authorList>
            <person name="Kono N."/>
            <person name="Nakamura H."/>
            <person name="Mori M."/>
            <person name="Yoshida Y."/>
            <person name="Ohtoshi R."/>
            <person name="Malay A.D."/>
            <person name="Moran D.A.P."/>
            <person name="Tomita M."/>
            <person name="Numata K."/>
            <person name="Arakawa K."/>
        </authorList>
    </citation>
    <scope>NUCLEOTIDE SEQUENCE</scope>
</reference>
<evidence type="ECO:0000313" key="1">
    <source>
        <dbReference type="EMBL" id="GFU14459.1"/>
    </source>
</evidence>
<accession>A0A8X6QAE4</accession>
<gene>
    <name evidence="1" type="ORF">NPIL_114921</name>
</gene>
<comment type="caution">
    <text evidence="1">The sequence shown here is derived from an EMBL/GenBank/DDBJ whole genome shotgun (WGS) entry which is preliminary data.</text>
</comment>
<dbReference type="AlphaFoldDB" id="A0A8X6QAE4"/>
<sequence>MGKHYGMCLKLNLTSFATTIIGTTRLEPANSSLLSVDQQQKSYRFRRMICQQLKELSLVSDDTLQTVTRGIESTSSKVGLRTCNGCRVVDSFHFSELPWRCFLKPGCRIYRGCGSI</sequence>
<organism evidence="1 2">
    <name type="scientific">Nephila pilipes</name>
    <name type="common">Giant wood spider</name>
    <name type="synonym">Nephila maculata</name>
    <dbReference type="NCBI Taxonomy" id="299642"/>
    <lineage>
        <taxon>Eukaryota</taxon>
        <taxon>Metazoa</taxon>
        <taxon>Ecdysozoa</taxon>
        <taxon>Arthropoda</taxon>
        <taxon>Chelicerata</taxon>
        <taxon>Arachnida</taxon>
        <taxon>Araneae</taxon>
        <taxon>Araneomorphae</taxon>
        <taxon>Entelegynae</taxon>
        <taxon>Araneoidea</taxon>
        <taxon>Nephilidae</taxon>
        <taxon>Nephila</taxon>
    </lineage>
</organism>
<name>A0A8X6QAE4_NEPPI</name>
<keyword evidence="2" id="KW-1185">Reference proteome</keyword>
<dbReference type="Proteomes" id="UP000887013">
    <property type="component" value="Unassembled WGS sequence"/>
</dbReference>
<dbReference type="EMBL" id="BMAW01125879">
    <property type="protein sequence ID" value="GFU14459.1"/>
    <property type="molecule type" value="Genomic_DNA"/>
</dbReference>
<protein>
    <submittedName>
        <fullName evidence="1">Uncharacterized protein</fullName>
    </submittedName>
</protein>
<proteinExistence type="predicted"/>